<gene>
    <name evidence="1" type="ORF">HannXRQ_Chr16g0499701</name>
</gene>
<accession>A0A251RVP3</accession>
<proteinExistence type="predicted"/>
<dbReference type="Proteomes" id="UP000215914">
    <property type="component" value="Chromosome 16"/>
</dbReference>
<protein>
    <submittedName>
        <fullName evidence="1">Uncharacterized protein</fullName>
    </submittedName>
</protein>
<dbReference type="InParanoid" id="A0A251RVP3"/>
<sequence length="84" mass="9326">MQTESFEQISLADSECHKLVLVKLSGRGSVLFFGEKNQLNKQFSIGESLVSLTSLVLIHGRLGDQLCMGWPQKGEYGVRRNVEG</sequence>
<evidence type="ECO:0000313" key="1">
    <source>
        <dbReference type="EMBL" id="OTF90444.1"/>
    </source>
</evidence>
<keyword evidence="2" id="KW-1185">Reference proteome</keyword>
<dbReference type="AlphaFoldDB" id="A0A251RVP3"/>
<evidence type="ECO:0000313" key="2">
    <source>
        <dbReference type="Proteomes" id="UP000215914"/>
    </source>
</evidence>
<organism evidence="1 2">
    <name type="scientific">Helianthus annuus</name>
    <name type="common">Common sunflower</name>
    <dbReference type="NCBI Taxonomy" id="4232"/>
    <lineage>
        <taxon>Eukaryota</taxon>
        <taxon>Viridiplantae</taxon>
        <taxon>Streptophyta</taxon>
        <taxon>Embryophyta</taxon>
        <taxon>Tracheophyta</taxon>
        <taxon>Spermatophyta</taxon>
        <taxon>Magnoliopsida</taxon>
        <taxon>eudicotyledons</taxon>
        <taxon>Gunneridae</taxon>
        <taxon>Pentapetalae</taxon>
        <taxon>asterids</taxon>
        <taxon>campanulids</taxon>
        <taxon>Asterales</taxon>
        <taxon>Asteraceae</taxon>
        <taxon>Asteroideae</taxon>
        <taxon>Heliantheae alliance</taxon>
        <taxon>Heliantheae</taxon>
        <taxon>Helianthus</taxon>
    </lineage>
</organism>
<name>A0A251RVP3_HELAN</name>
<dbReference type="EMBL" id="CM007905">
    <property type="protein sequence ID" value="OTF90444.1"/>
    <property type="molecule type" value="Genomic_DNA"/>
</dbReference>
<reference evidence="2" key="1">
    <citation type="journal article" date="2017" name="Nature">
        <title>The sunflower genome provides insights into oil metabolism, flowering and Asterid evolution.</title>
        <authorList>
            <person name="Badouin H."/>
            <person name="Gouzy J."/>
            <person name="Grassa C.J."/>
            <person name="Murat F."/>
            <person name="Staton S.E."/>
            <person name="Cottret L."/>
            <person name="Lelandais-Briere C."/>
            <person name="Owens G.L."/>
            <person name="Carrere S."/>
            <person name="Mayjonade B."/>
            <person name="Legrand L."/>
            <person name="Gill N."/>
            <person name="Kane N.C."/>
            <person name="Bowers J.E."/>
            <person name="Hubner S."/>
            <person name="Bellec A."/>
            <person name="Berard A."/>
            <person name="Berges H."/>
            <person name="Blanchet N."/>
            <person name="Boniface M.C."/>
            <person name="Brunel D."/>
            <person name="Catrice O."/>
            <person name="Chaidir N."/>
            <person name="Claudel C."/>
            <person name="Donnadieu C."/>
            <person name="Faraut T."/>
            <person name="Fievet G."/>
            <person name="Helmstetter N."/>
            <person name="King M."/>
            <person name="Knapp S.J."/>
            <person name="Lai Z."/>
            <person name="Le Paslier M.C."/>
            <person name="Lippi Y."/>
            <person name="Lorenzon L."/>
            <person name="Mandel J.R."/>
            <person name="Marage G."/>
            <person name="Marchand G."/>
            <person name="Marquand E."/>
            <person name="Bret-Mestries E."/>
            <person name="Morien E."/>
            <person name="Nambeesan S."/>
            <person name="Nguyen T."/>
            <person name="Pegot-Espagnet P."/>
            <person name="Pouilly N."/>
            <person name="Raftis F."/>
            <person name="Sallet E."/>
            <person name="Schiex T."/>
            <person name="Thomas J."/>
            <person name="Vandecasteele C."/>
            <person name="Vares D."/>
            <person name="Vear F."/>
            <person name="Vautrin S."/>
            <person name="Crespi M."/>
            <person name="Mangin B."/>
            <person name="Burke J.M."/>
            <person name="Salse J."/>
            <person name="Munos S."/>
            <person name="Vincourt P."/>
            <person name="Rieseberg L.H."/>
            <person name="Langlade N.B."/>
        </authorList>
    </citation>
    <scope>NUCLEOTIDE SEQUENCE [LARGE SCALE GENOMIC DNA]</scope>
    <source>
        <strain evidence="2">cv. SF193</strain>
    </source>
</reference>